<dbReference type="Proteomes" id="UP000309667">
    <property type="component" value="Unassembled WGS sequence"/>
</dbReference>
<evidence type="ECO:0000313" key="2">
    <source>
        <dbReference type="Proteomes" id="UP000309667"/>
    </source>
</evidence>
<reference evidence="1 2" key="1">
    <citation type="submission" date="2019-04" db="EMBL/GenBank/DDBJ databases">
        <title>Genome sequence of strain 7209-2.</title>
        <authorList>
            <person name="Gao J."/>
            <person name="Sun J."/>
        </authorList>
    </citation>
    <scope>NUCLEOTIDE SEQUENCE [LARGE SCALE GENOMIC DNA]</scope>
    <source>
        <strain evidence="1 2">7209-2</strain>
    </source>
</reference>
<protein>
    <submittedName>
        <fullName evidence="1">SHOCT domain-containing protein</fullName>
    </submittedName>
</protein>
<comment type="caution">
    <text evidence="1">The sequence shown here is derived from an EMBL/GenBank/DDBJ whole genome shotgun (WGS) entry which is preliminary data.</text>
</comment>
<name>A0ABY2QTE7_9HYPH</name>
<evidence type="ECO:0000313" key="1">
    <source>
        <dbReference type="EMBL" id="THV13593.1"/>
    </source>
</evidence>
<sequence length="158" mass="16294">MSIDGCALEECQFSAKTRAVGAMVHSKISFSHFSGQAIHVAFLAIMAGAGCQSAPASTPVVATTPAALQVNVEDPDNPEAAAARPTYPDGYPNFAGSLSAASVQMSNEEATALQAQLTSLGAARESGAITEAEYQSRLAELRRLAAQHGAETQAQITN</sequence>
<dbReference type="EMBL" id="STGT01000003">
    <property type="protein sequence ID" value="THV13593.1"/>
    <property type="molecule type" value="Genomic_DNA"/>
</dbReference>
<keyword evidence="2" id="KW-1185">Reference proteome</keyword>
<organism evidence="1 2">
    <name type="scientific">Rhizobium rhizophilum</name>
    <dbReference type="NCBI Taxonomy" id="1850373"/>
    <lineage>
        <taxon>Bacteria</taxon>
        <taxon>Pseudomonadati</taxon>
        <taxon>Pseudomonadota</taxon>
        <taxon>Alphaproteobacteria</taxon>
        <taxon>Hyphomicrobiales</taxon>
        <taxon>Rhizobiaceae</taxon>
        <taxon>Rhizobium/Agrobacterium group</taxon>
        <taxon>Rhizobium</taxon>
    </lineage>
</organism>
<accession>A0ABY2QTE7</accession>
<gene>
    <name evidence="1" type="ORF">E9677_11780</name>
</gene>
<proteinExistence type="predicted"/>